<keyword evidence="1" id="KW-1133">Transmembrane helix</keyword>
<evidence type="ECO:0000256" key="1">
    <source>
        <dbReference type="SAM" id="Phobius"/>
    </source>
</evidence>
<evidence type="ECO:0000313" key="3">
    <source>
        <dbReference type="Proteomes" id="UP000054937"/>
    </source>
</evidence>
<dbReference type="AlphaFoldDB" id="A0A0V0Q7E6"/>
<comment type="caution">
    <text evidence="2">The sequence shown here is derived from an EMBL/GenBank/DDBJ whole genome shotgun (WGS) entry which is preliminary data.</text>
</comment>
<sequence length="262" mass="30965">MGIISLIMFIFKYINEVNNFFPSFGMLYKTFEKSFKDITLLLIVIMILFTGFVFSATILTFGKESQMSSFSEQNQATIEAITLLGTEKAAVFQKKILNLITFTEPHQDKSEEIVNKDIENQQIVKQENDQTKATLSLNKKKSQIDKNQGTYNGRMTFRIFETEQKKTIINQEFENIKIFYRNPTDIQENEFSDHEYKKYIYSQEIESYYKYYPQNSKNSPYKQGGFVQLLTNDESENQQIFQNFYNDNFLSYKKAFRYELGK</sequence>
<keyword evidence="1" id="KW-0812">Transmembrane</keyword>
<dbReference type="EMBL" id="LDAU01000275">
    <property type="protein sequence ID" value="KRW98110.1"/>
    <property type="molecule type" value="Genomic_DNA"/>
</dbReference>
<gene>
    <name evidence="2" type="ORF">PPERSA_06006</name>
</gene>
<evidence type="ECO:0000313" key="2">
    <source>
        <dbReference type="EMBL" id="KRW98110.1"/>
    </source>
</evidence>
<keyword evidence="3" id="KW-1185">Reference proteome</keyword>
<dbReference type="Proteomes" id="UP000054937">
    <property type="component" value="Unassembled WGS sequence"/>
</dbReference>
<dbReference type="ESTHER" id="psepj-a0a0v0q7e6">
    <property type="family name" value="VirJ"/>
</dbReference>
<feature type="transmembrane region" description="Helical" evidence="1">
    <location>
        <begin position="38"/>
        <end position="61"/>
    </location>
</feature>
<protein>
    <submittedName>
        <fullName evidence="2">Uncharacterized protein</fullName>
    </submittedName>
</protein>
<keyword evidence="1" id="KW-0472">Membrane</keyword>
<name>A0A0V0Q7E6_PSEPJ</name>
<organism evidence="2 3">
    <name type="scientific">Pseudocohnilembus persalinus</name>
    <name type="common">Ciliate</name>
    <dbReference type="NCBI Taxonomy" id="266149"/>
    <lineage>
        <taxon>Eukaryota</taxon>
        <taxon>Sar</taxon>
        <taxon>Alveolata</taxon>
        <taxon>Ciliophora</taxon>
        <taxon>Intramacronucleata</taxon>
        <taxon>Oligohymenophorea</taxon>
        <taxon>Scuticociliatia</taxon>
        <taxon>Philasterida</taxon>
        <taxon>Pseudocohnilembidae</taxon>
        <taxon>Pseudocohnilembus</taxon>
    </lineage>
</organism>
<proteinExistence type="predicted"/>
<reference evidence="2 3" key="1">
    <citation type="journal article" date="2015" name="Sci. Rep.">
        <title>Genome of the facultative scuticociliatosis pathogen Pseudocohnilembus persalinus provides insight into its virulence through horizontal gene transfer.</title>
        <authorList>
            <person name="Xiong J."/>
            <person name="Wang G."/>
            <person name="Cheng J."/>
            <person name="Tian M."/>
            <person name="Pan X."/>
            <person name="Warren A."/>
            <person name="Jiang C."/>
            <person name="Yuan D."/>
            <person name="Miao W."/>
        </authorList>
    </citation>
    <scope>NUCLEOTIDE SEQUENCE [LARGE SCALE GENOMIC DNA]</scope>
    <source>
        <strain evidence="2">36N120E</strain>
    </source>
</reference>
<dbReference type="InParanoid" id="A0A0V0Q7E6"/>
<accession>A0A0V0Q7E6</accession>